<accession>A0ABT8KG70</accession>
<dbReference type="EMBL" id="JAROCF010000001">
    <property type="protein sequence ID" value="MDN4616152.1"/>
    <property type="molecule type" value="Genomic_DNA"/>
</dbReference>
<evidence type="ECO:0000256" key="2">
    <source>
        <dbReference type="ARBA" id="ARBA00022679"/>
    </source>
</evidence>
<name>A0ABT8KG70_9MICO</name>
<keyword evidence="5" id="KW-1185">Reference proteome</keyword>
<feature type="domain" description="Glycosyltransferase subfamily 4-like N-terminal" evidence="3">
    <location>
        <begin position="33"/>
        <end position="177"/>
    </location>
</feature>
<dbReference type="Gene3D" id="3.40.50.2000">
    <property type="entry name" value="Glycogen Phosphorylase B"/>
    <property type="match status" value="2"/>
</dbReference>
<keyword evidence="1" id="KW-0328">Glycosyltransferase</keyword>
<dbReference type="PANTHER" id="PTHR12526">
    <property type="entry name" value="GLYCOSYLTRANSFERASE"/>
    <property type="match status" value="1"/>
</dbReference>
<evidence type="ECO:0000259" key="3">
    <source>
        <dbReference type="Pfam" id="PF13579"/>
    </source>
</evidence>
<keyword evidence="2" id="KW-0808">Transferase</keyword>
<dbReference type="PANTHER" id="PTHR12526:SF510">
    <property type="entry name" value="D-INOSITOL 3-PHOSPHATE GLYCOSYLTRANSFERASE"/>
    <property type="match status" value="1"/>
</dbReference>
<dbReference type="CDD" id="cd03808">
    <property type="entry name" value="GT4_CapM-like"/>
    <property type="match status" value="1"/>
</dbReference>
<organism evidence="4 5">
    <name type="scientific">Leifsonia williamsii</name>
    <dbReference type="NCBI Taxonomy" id="3035919"/>
    <lineage>
        <taxon>Bacteria</taxon>
        <taxon>Bacillati</taxon>
        <taxon>Actinomycetota</taxon>
        <taxon>Actinomycetes</taxon>
        <taxon>Micrococcales</taxon>
        <taxon>Microbacteriaceae</taxon>
        <taxon>Leifsonia</taxon>
    </lineage>
</organism>
<dbReference type="RefSeq" id="WP_301212267.1">
    <property type="nucleotide sequence ID" value="NZ_JAROCF010000001.1"/>
</dbReference>
<dbReference type="Proteomes" id="UP001174208">
    <property type="component" value="Unassembled WGS sequence"/>
</dbReference>
<evidence type="ECO:0000313" key="4">
    <source>
        <dbReference type="EMBL" id="MDN4616152.1"/>
    </source>
</evidence>
<evidence type="ECO:0000256" key="1">
    <source>
        <dbReference type="ARBA" id="ARBA00022676"/>
    </source>
</evidence>
<sequence length="392" mass="41699">MTPAGTPGKRPTIVLGVTVDLSLRLMAGFPAFLAKRGWDVHVVCSPGAALTALAGTPGVTVHPLPMRRDPSPVADLRSLFAWLRLLRRLRPDVVSAGTPKAGLLGTLAARLTRVKGRVYLLRGLRLETAQGLGRRLLTVLERLSVASAVTTVAVSRSLAARAVELRLGRPDRFVVLGDGSSNGVDVDAVERALPDAAGREALRSSLGLDPDLPVIGFVGRLTEDKGVAVLEAALRLLRSRGVEAQLLLVGSAENESGGTSLDVPGLPLTRTGFVTDPERYYALMDLLCLPTFREGFPNVVLEAAAASVPTVTTDATGAVDSVVDGETGLIVPVRDAPALADALVALIADPERRRRYGAAAHERARSTFDRPVVWAAQEEFYRRMLEREGPRA</sequence>
<gene>
    <name evidence="4" type="ORF">P5G50_17020</name>
</gene>
<dbReference type="InterPro" id="IPR028098">
    <property type="entry name" value="Glyco_trans_4-like_N"/>
</dbReference>
<dbReference type="SUPFAM" id="SSF53756">
    <property type="entry name" value="UDP-Glycosyltransferase/glycogen phosphorylase"/>
    <property type="match status" value="1"/>
</dbReference>
<dbReference type="Pfam" id="PF13579">
    <property type="entry name" value="Glyco_trans_4_4"/>
    <property type="match status" value="1"/>
</dbReference>
<reference evidence="4" key="1">
    <citation type="submission" date="2023-06" db="EMBL/GenBank/DDBJ databases">
        <title>MT1 and MT2 Draft Genomes of Novel Species.</title>
        <authorList>
            <person name="Venkateswaran K."/>
        </authorList>
    </citation>
    <scope>NUCLEOTIDE SEQUENCE</scope>
    <source>
        <strain evidence="4">F6_8S_P_1B</strain>
    </source>
</reference>
<dbReference type="Pfam" id="PF13692">
    <property type="entry name" value="Glyco_trans_1_4"/>
    <property type="match status" value="1"/>
</dbReference>
<proteinExistence type="predicted"/>
<evidence type="ECO:0000313" key="5">
    <source>
        <dbReference type="Proteomes" id="UP001174208"/>
    </source>
</evidence>
<protein>
    <submittedName>
        <fullName evidence="4">Glycosyltransferase family 4 protein</fullName>
    </submittedName>
</protein>
<comment type="caution">
    <text evidence="4">The sequence shown here is derived from an EMBL/GenBank/DDBJ whole genome shotgun (WGS) entry which is preliminary data.</text>
</comment>